<feature type="compositionally biased region" description="Basic and acidic residues" evidence="1">
    <location>
        <begin position="561"/>
        <end position="572"/>
    </location>
</feature>
<proteinExistence type="predicted"/>
<feature type="compositionally biased region" description="Basic and acidic residues" evidence="1">
    <location>
        <begin position="896"/>
        <end position="917"/>
    </location>
</feature>
<feature type="compositionally biased region" description="Polar residues" evidence="1">
    <location>
        <begin position="1247"/>
        <end position="1256"/>
    </location>
</feature>
<sequence>MNLLKSCQNSACWRMLTLTLKVCSIFILVQNVNPVQGVFSVNKARGLDVKLSLVILFSATSYLSSNGATILEHGKRRPQIESSQEFSEEILTVRPRVLRRRFGRQMSMLAPALQTMGCLPKFFCGMTSKAPSESTSTLNDLAYLIKFAMVDDHLEDSSENKGKDALNSESDSDEVEKQKQDQRFEHLAEEQLIMDDPEYLNFIWKDMKKKIKSKFKDGKIDEAILNQMMSDIESESNAKRPYQPPSLFSGLKSLLRFGRSTDHKRLNSRLSKSFWDTDEFDEQMKLAARIGQTSDSRKDDQCTSTFNLCPYTIKQMKRMVTGDKTEPEDETNNKPTLPPWYENSEPQLRRTTPNPISQAIYIINPENMDGQRPSPPSKIPPPQIPKLTTTTTIRPRQTSTTIKSHIRKQFLGGGIREPEDDESGFDNPSITYNKNIIPPSSDVKVIKIQEQATSSEEEDAEEHLKKIPPKFKSTMKTQVTKLGNKKVHPTENLKEKSDEISSEEDEVKTKLPHKIQKTKIGLPRPKYSIKHKYRNRPLSTEQGKDPTQSKKKQVIAQSSEESSKESNKRTNSEESDETVKPSAPTKSSEEEGSEEKPKEVQIAEKLRLNSKQPEKYKLKNRPKNKLEFKQVQDSDESVENQQDEDERNKMKEIEKSSEERNKFADSSEEKVNGSDNKVSNSQEEQDSIEQSQHPKPSMHPIKYSYYDKNGEQIITQKPKPTSGGILGSLFGGNKKKSHHVHASANHKKPDTQNQSSELTVKSSEENEEEKTSSTQKDEDESSEEIKPTPLLPSSTSPPTTLGTTTTVEPTKKSKKDINKPVIIDPSKSKPLKTQSSKFPNLPRFPHPTGTRTESPTTKPPSTTTPTSRKDNDEEYEDTNSTEVEDEEKSIEADSSSSKEHLDKTAESKESSEEDPNHVKNIFTKGSISSLGESTDDEKRPEIPPPPPPPIANWKPINTNETKTNFKNITKSPNAQATLSTPTQQSTGGESDEKAGSEEAENDSEEGVVVDGVLSKELIDDEDNSSEEDKKIKVPNKKHEDDEADNKEPLIVPAEDDIPELGDDVITLYPKPEFPSQTSTFGRLPAPALAPVSNFNQVNEIKVPMVPPTIKDGNNDPTKTASTVIDAAEPNTKAVPNAASPAAASPGGGLPGGGLPGGGSPPGGRGPGRLPNPGGGNRMPGGNNRPGTGNSNNGAGGEESSEEEVGKSSEEDKTSEEEEEEDDDGKNERSNLGSKKNQLKSSKLLNQTTTPSPTVGSSDVYPPLPPIYKWKSQPTLMTRLMKPKTAKPTLRLPKPSTTKDTFYSKPLSPMLVQYLRETYGNSYVVPPRKLTTTTTQKPKVIKKKKEPENSFKKTFENTQSIGNQASDVIQLDEFEHVDNEFNRRLGIPGGSKTSKTTKRRRRRPVPPVFGKIITLQG</sequence>
<evidence type="ECO:0000256" key="1">
    <source>
        <dbReference type="SAM" id="MobiDB-lite"/>
    </source>
</evidence>
<feature type="compositionally biased region" description="Low complexity" evidence="1">
    <location>
        <begin position="1179"/>
        <end position="1192"/>
    </location>
</feature>
<feature type="compositionally biased region" description="Basic residues" evidence="1">
    <location>
        <begin position="1394"/>
        <end position="1403"/>
    </location>
</feature>
<evidence type="ECO:0000313" key="3">
    <source>
        <dbReference type="Proteomes" id="UP000198287"/>
    </source>
</evidence>
<feature type="compositionally biased region" description="Low complexity" evidence="1">
    <location>
        <begin position="1135"/>
        <end position="1144"/>
    </location>
</feature>
<dbReference type="OMA" id="ENTQSIG"/>
<feature type="compositionally biased region" description="Pro residues" evidence="1">
    <location>
        <begin position="373"/>
        <end position="384"/>
    </location>
</feature>
<feature type="region of interest" description="Disordered" evidence="1">
    <location>
        <begin position="1381"/>
        <end position="1408"/>
    </location>
</feature>
<feature type="compositionally biased region" description="Basic and acidic residues" evidence="1">
    <location>
        <begin position="809"/>
        <end position="818"/>
    </location>
</feature>
<gene>
    <name evidence="2" type="ORF">Fcan01_05598</name>
</gene>
<feature type="compositionally biased region" description="Basic residues" evidence="1">
    <location>
        <begin position="733"/>
        <end position="746"/>
    </location>
</feature>
<feature type="region of interest" description="Disordered" evidence="1">
    <location>
        <begin position="479"/>
        <end position="1056"/>
    </location>
</feature>
<accession>A0A226EWE1</accession>
<feature type="compositionally biased region" description="Basic and acidic residues" evidence="1">
    <location>
        <begin position="1026"/>
        <end position="1040"/>
    </location>
</feature>
<feature type="region of interest" description="Disordered" evidence="1">
    <location>
        <begin position="1105"/>
        <end position="1268"/>
    </location>
</feature>
<feature type="compositionally biased region" description="Basic and acidic residues" evidence="1">
    <location>
        <begin position="156"/>
        <end position="166"/>
    </location>
</feature>
<name>A0A226EWE1_FOLCA</name>
<feature type="region of interest" description="Disordered" evidence="1">
    <location>
        <begin position="156"/>
        <end position="181"/>
    </location>
</feature>
<dbReference type="EMBL" id="LNIX01000002">
    <property type="protein sequence ID" value="OXA61161.1"/>
    <property type="molecule type" value="Genomic_DNA"/>
</dbReference>
<feature type="compositionally biased region" description="Polar residues" evidence="1">
    <location>
        <begin position="923"/>
        <end position="932"/>
    </location>
</feature>
<dbReference type="Proteomes" id="UP000198287">
    <property type="component" value="Unassembled WGS sequence"/>
</dbReference>
<comment type="caution">
    <text evidence="2">The sequence shown here is derived from an EMBL/GenBank/DDBJ whole genome shotgun (WGS) entry which is preliminary data.</text>
</comment>
<dbReference type="PANTHER" id="PTHR35711">
    <property type="entry name" value="EXPRESSED PROTEIN"/>
    <property type="match status" value="1"/>
</dbReference>
<feature type="compositionally biased region" description="Acidic residues" evidence="1">
    <location>
        <begin position="997"/>
        <end position="1007"/>
    </location>
</feature>
<feature type="compositionally biased region" description="Polar residues" evidence="1">
    <location>
        <begin position="344"/>
        <end position="353"/>
    </location>
</feature>
<feature type="compositionally biased region" description="Acidic residues" evidence="1">
    <location>
        <begin position="633"/>
        <end position="645"/>
    </location>
</feature>
<feature type="compositionally biased region" description="Acidic residues" evidence="1">
    <location>
        <begin position="1212"/>
        <end position="1224"/>
    </location>
</feature>
<feature type="compositionally biased region" description="Low complexity" evidence="1">
    <location>
        <begin position="850"/>
        <end position="866"/>
    </location>
</feature>
<feature type="compositionally biased region" description="Basic and acidic residues" evidence="1">
    <location>
        <begin position="488"/>
        <end position="499"/>
    </location>
</feature>
<feature type="region of interest" description="Disordered" evidence="1">
    <location>
        <begin position="366"/>
        <end position="388"/>
    </location>
</feature>
<feature type="compositionally biased region" description="Low complexity" evidence="1">
    <location>
        <begin position="787"/>
        <end position="808"/>
    </location>
</feature>
<keyword evidence="3" id="KW-1185">Reference proteome</keyword>
<organism evidence="2 3">
    <name type="scientific">Folsomia candida</name>
    <name type="common">Springtail</name>
    <dbReference type="NCBI Taxonomy" id="158441"/>
    <lineage>
        <taxon>Eukaryota</taxon>
        <taxon>Metazoa</taxon>
        <taxon>Ecdysozoa</taxon>
        <taxon>Arthropoda</taxon>
        <taxon>Hexapoda</taxon>
        <taxon>Collembola</taxon>
        <taxon>Entomobryomorpha</taxon>
        <taxon>Isotomoidea</taxon>
        <taxon>Isotomidae</taxon>
        <taxon>Proisotominae</taxon>
        <taxon>Folsomia</taxon>
    </lineage>
</organism>
<feature type="compositionally biased region" description="Basic and acidic residues" evidence="1">
    <location>
        <begin position="594"/>
        <end position="617"/>
    </location>
</feature>
<feature type="compositionally biased region" description="Low complexity" evidence="1">
    <location>
        <begin position="1229"/>
        <end position="1246"/>
    </location>
</feature>
<feature type="compositionally biased region" description="Polar residues" evidence="1">
    <location>
        <begin position="955"/>
        <end position="988"/>
    </location>
</feature>
<feature type="compositionally biased region" description="Acidic residues" evidence="1">
    <location>
        <begin position="872"/>
        <end position="888"/>
    </location>
</feature>
<dbReference type="PANTHER" id="PTHR35711:SF1">
    <property type="entry name" value="ECTODERMAL, ISOFORM F"/>
    <property type="match status" value="1"/>
</dbReference>
<evidence type="ECO:0000313" key="2">
    <source>
        <dbReference type="EMBL" id="OXA61161.1"/>
    </source>
</evidence>
<reference evidence="2 3" key="1">
    <citation type="submission" date="2015-12" db="EMBL/GenBank/DDBJ databases">
        <title>The genome of Folsomia candida.</title>
        <authorList>
            <person name="Faddeeva A."/>
            <person name="Derks M.F."/>
            <person name="Anvar Y."/>
            <person name="Smit S."/>
            <person name="Van Straalen N."/>
            <person name="Roelofs D."/>
        </authorList>
    </citation>
    <scope>NUCLEOTIDE SEQUENCE [LARGE SCALE GENOMIC DNA]</scope>
    <source>
        <strain evidence="2 3">VU population</strain>
        <tissue evidence="2">Whole body</tissue>
    </source>
</reference>
<feature type="compositionally biased region" description="Basic and acidic residues" evidence="1">
    <location>
        <begin position="646"/>
        <end position="672"/>
    </location>
</feature>
<feature type="region of interest" description="Disordered" evidence="1">
    <location>
        <begin position="320"/>
        <end position="353"/>
    </location>
</feature>
<feature type="compositionally biased region" description="Gly residues" evidence="1">
    <location>
        <begin position="1145"/>
        <end position="1178"/>
    </location>
</feature>
<protein>
    <submittedName>
        <fullName evidence="2">Uncharacterized protein</fullName>
    </submittedName>
</protein>